<feature type="compositionally biased region" description="Basic residues" evidence="1">
    <location>
        <begin position="227"/>
        <end position="241"/>
    </location>
</feature>
<evidence type="ECO:0000313" key="3">
    <source>
        <dbReference type="Proteomes" id="UP000215902"/>
    </source>
</evidence>
<proteinExistence type="predicted"/>
<dbReference type="AlphaFoldDB" id="A0A267FZ91"/>
<evidence type="ECO:0000256" key="1">
    <source>
        <dbReference type="SAM" id="MobiDB-lite"/>
    </source>
</evidence>
<comment type="caution">
    <text evidence="2">The sequence shown here is derived from an EMBL/GenBank/DDBJ whole genome shotgun (WGS) entry which is preliminary data.</text>
</comment>
<sequence length="505" mass="55051">MAAKKRWLSMVGEKDLVSDAVTAAPQPQPPAEPDGAMPPKKRLMMQLKHKESQKKRVSLSEYYQKKTSNNSNSINNAAESSATTASEDPDPDLDPAVEVDDPGNVSMDLETNSGYGPDETDRNSFAGAYYDSAMLLPSTPPNNLESETAGFDEDRGGLAGDEVLQSSRAPTAAADCLPQFDELGEATDAREFVLQQQQQKQHRKSESKGQHEDKVRRHRGAQEHKSSEHKHRKRHRHHDRNAHKDSSSSHRRHRHERHGNHHGHHRRHRQESGGVGGAGAGSNSDSRRAAHSFDAFVERQMSRMRQRQAAKEAAAAADRLSSAGSNSKTGEVLRRQLELREGEKVQRAESFLYADEQGAVEQHIAQPIVPVSSSFIDRVVASSSSGGDGVGGRTSTTVTQSTGQQRQVAVVKPQVSSLLGGIVRLVANSLGDVQRNLQRQMMQQQSLQQLQQQQKQQQQQNQAKAAAESSAAADDGSFLGVAGYGAPATNPPPSSTTTNSKTRRS</sequence>
<feature type="region of interest" description="Disordered" evidence="1">
    <location>
        <begin position="136"/>
        <end position="170"/>
    </location>
</feature>
<feature type="compositionally biased region" description="Low complexity" evidence="1">
    <location>
        <begin position="393"/>
        <end position="405"/>
    </location>
</feature>
<feature type="compositionally biased region" description="Acidic residues" evidence="1">
    <location>
        <begin position="87"/>
        <end position="101"/>
    </location>
</feature>
<feature type="compositionally biased region" description="Basic and acidic residues" evidence="1">
    <location>
        <begin position="204"/>
        <end position="226"/>
    </location>
</feature>
<feature type="compositionally biased region" description="Low complexity" evidence="1">
    <location>
        <begin position="67"/>
        <end position="86"/>
    </location>
</feature>
<dbReference type="EMBL" id="NIVC01000650">
    <property type="protein sequence ID" value="PAA79138.1"/>
    <property type="molecule type" value="Genomic_DNA"/>
</dbReference>
<feature type="region of interest" description="Disordered" evidence="1">
    <location>
        <begin position="187"/>
        <end position="288"/>
    </location>
</feature>
<keyword evidence="3" id="KW-1185">Reference proteome</keyword>
<gene>
    <name evidence="2" type="ORF">BOX15_Mlig002265g3</name>
</gene>
<protein>
    <submittedName>
        <fullName evidence="2">Uncharacterized protein</fullName>
    </submittedName>
</protein>
<dbReference type="Proteomes" id="UP000215902">
    <property type="component" value="Unassembled WGS sequence"/>
</dbReference>
<feature type="compositionally biased region" description="Low complexity" evidence="1">
    <location>
        <begin position="452"/>
        <end position="473"/>
    </location>
</feature>
<accession>A0A267FZ91</accession>
<organism evidence="2 3">
    <name type="scientific">Macrostomum lignano</name>
    <dbReference type="NCBI Taxonomy" id="282301"/>
    <lineage>
        <taxon>Eukaryota</taxon>
        <taxon>Metazoa</taxon>
        <taxon>Spiralia</taxon>
        <taxon>Lophotrochozoa</taxon>
        <taxon>Platyhelminthes</taxon>
        <taxon>Rhabditophora</taxon>
        <taxon>Macrostomorpha</taxon>
        <taxon>Macrostomida</taxon>
        <taxon>Macrostomidae</taxon>
        <taxon>Macrostomum</taxon>
    </lineage>
</organism>
<name>A0A267FZ91_9PLAT</name>
<feature type="region of interest" description="Disordered" evidence="1">
    <location>
        <begin position="382"/>
        <end position="405"/>
    </location>
</feature>
<feature type="region of interest" description="Disordered" evidence="1">
    <location>
        <begin position="452"/>
        <end position="505"/>
    </location>
</feature>
<evidence type="ECO:0000313" key="2">
    <source>
        <dbReference type="EMBL" id="PAA79138.1"/>
    </source>
</evidence>
<feature type="compositionally biased region" description="Low complexity" evidence="1">
    <location>
        <begin position="495"/>
        <end position="505"/>
    </location>
</feature>
<feature type="compositionally biased region" description="Basic residues" evidence="1">
    <location>
        <begin position="249"/>
        <end position="269"/>
    </location>
</feature>
<feature type="region of interest" description="Disordered" evidence="1">
    <location>
        <begin position="301"/>
        <end position="332"/>
    </location>
</feature>
<reference evidence="2 3" key="1">
    <citation type="submission" date="2017-06" db="EMBL/GenBank/DDBJ databases">
        <title>A platform for efficient transgenesis in Macrostomum lignano, a flatworm model organism for stem cell research.</title>
        <authorList>
            <person name="Berezikov E."/>
        </authorList>
    </citation>
    <scope>NUCLEOTIDE SEQUENCE [LARGE SCALE GENOMIC DNA]</scope>
    <source>
        <strain evidence="2">DV1</strain>
        <tissue evidence="2">Whole organism</tissue>
    </source>
</reference>
<feature type="region of interest" description="Disordered" evidence="1">
    <location>
        <begin position="18"/>
        <end position="124"/>
    </location>
</feature>